<proteinExistence type="predicted"/>
<sequence>MAGATQRIVAGPVWSKLIGADRRDCLVLIDAYGPIEIAVAEGEAPDASIARGHSVTGRYQVLIRGRDIVWAKGSGAQVFATAFKNIPTFGGSGPAQVNPPEPSIGVTATDSDGQVVVLIDADGTPVTLIEA</sequence>
<accession>A0A6L6J2T1</accession>
<organism evidence="1 2">
    <name type="scientific">Paracoccus shanxieyensis</name>
    <dbReference type="NCBI Taxonomy" id="2675752"/>
    <lineage>
        <taxon>Bacteria</taxon>
        <taxon>Pseudomonadati</taxon>
        <taxon>Pseudomonadota</taxon>
        <taxon>Alphaproteobacteria</taxon>
        <taxon>Rhodobacterales</taxon>
        <taxon>Paracoccaceae</taxon>
        <taxon>Paracoccus</taxon>
    </lineage>
</organism>
<comment type="caution">
    <text evidence="1">The sequence shown here is derived from an EMBL/GenBank/DDBJ whole genome shotgun (WGS) entry which is preliminary data.</text>
</comment>
<reference evidence="1 2" key="1">
    <citation type="submission" date="2019-11" db="EMBL/GenBank/DDBJ databases">
        <authorList>
            <person name="Dong K."/>
        </authorList>
    </citation>
    <scope>NUCLEOTIDE SEQUENCE [LARGE SCALE GENOMIC DNA]</scope>
    <source>
        <strain evidence="1 2">DK608</strain>
    </source>
</reference>
<dbReference type="Proteomes" id="UP000478740">
    <property type="component" value="Unassembled WGS sequence"/>
</dbReference>
<gene>
    <name evidence="1" type="ORF">GL284_12390</name>
</gene>
<dbReference type="AlphaFoldDB" id="A0A6L6J2T1"/>
<protein>
    <submittedName>
        <fullName evidence="1">Uncharacterized protein</fullName>
    </submittedName>
</protein>
<dbReference type="RefSeq" id="WP_155044949.1">
    <property type="nucleotide sequence ID" value="NZ_WMIH01000011.1"/>
</dbReference>
<evidence type="ECO:0000313" key="2">
    <source>
        <dbReference type="Proteomes" id="UP000478740"/>
    </source>
</evidence>
<keyword evidence="2" id="KW-1185">Reference proteome</keyword>
<evidence type="ECO:0000313" key="1">
    <source>
        <dbReference type="EMBL" id="MTH65064.1"/>
    </source>
</evidence>
<dbReference type="EMBL" id="WMII01000011">
    <property type="protein sequence ID" value="MTH65064.1"/>
    <property type="molecule type" value="Genomic_DNA"/>
</dbReference>
<name>A0A6L6J2T1_9RHOB</name>